<reference evidence="8 9" key="1">
    <citation type="journal article" date="2017" name="Curr. Biol.">
        <title>Genome architecture and evolution of a unichromosomal asexual nematode.</title>
        <authorList>
            <person name="Fradin H."/>
            <person name="Zegar C."/>
            <person name="Gutwein M."/>
            <person name="Lucas J."/>
            <person name="Kovtun M."/>
            <person name="Corcoran D."/>
            <person name="Baugh L.R."/>
            <person name="Kiontke K."/>
            <person name="Gunsalus K."/>
            <person name="Fitch D.H."/>
            <person name="Piano F."/>
        </authorList>
    </citation>
    <scope>NUCLEOTIDE SEQUENCE [LARGE SCALE GENOMIC DNA]</scope>
    <source>
        <strain evidence="8">PF1309</strain>
    </source>
</reference>
<feature type="transmembrane region" description="Helical" evidence="7">
    <location>
        <begin position="261"/>
        <end position="286"/>
    </location>
</feature>
<protein>
    <recommendedName>
        <fullName evidence="7">Amino acid transporter</fullName>
    </recommendedName>
</protein>
<dbReference type="EMBL" id="LIAE01010526">
    <property type="protein sequence ID" value="PAV59454.1"/>
    <property type="molecule type" value="Genomic_DNA"/>
</dbReference>
<dbReference type="GO" id="GO:0005313">
    <property type="term" value="F:L-glutamate transmembrane transporter activity"/>
    <property type="evidence" value="ECO:0007669"/>
    <property type="project" value="TreeGrafter"/>
</dbReference>
<proteinExistence type="inferred from homology"/>
<dbReference type="PANTHER" id="PTHR11958">
    <property type="entry name" value="SODIUM/DICARBOXYLATE SYMPORTER-RELATED"/>
    <property type="match status" value="1"/>
</dbReference>
<evidence type="ECO:0000313" key="9">
    <source>
        <dbReference type="Proteomes" id="UP000218231"/>
    </source>
</evidence>
<evidence type="ECO:0000256" key="5">
    <source>
        <dbReference type="ARBA" id="ARBA00022989"/>
    </source>
</evidence>
<comment type="caution">
    <text evidence="8">The sequence shown here is derived from an EMBL/GenBank/DDBJ whole genome shotgun (WGS) entry which is preliminary data.</text>
</comment>
<feature type="transmembrane region" description="Helical" evidence="7">
    <location>
        <begin position="190"/>
        <end position="207"/>
    </location>
</feature>
<gene>
    <name evidence="8" type="ORF">WR25_13559</name>
</gene>
<dbReference type="GO" id="GO:0015501">
    <property type="term" value="F:glutamate:sodium symporter activity"/>
    <property type="evidence" value="ECO:0007669"/>
    <property type="project" value="TreeGrafter"/>
</dbReference>
<keyword evidence="9" id="KW-1185">Reference proteome</keyword>
<feature type="transmembrane region" description="Helical" evidence="7">
    <location>
        <begin position="228"/>
        <end position="249"/>
    </location>
</feature>
<organism evidence="8 9">
    <name type="scientific">Diploscapter pachys</name>
    <dbReference type="NCBI Taxonomy" id="2018661"/>
    <lineage>
        <taxon>Eukaryota</taxon>
        <taxon>Metazoa</taxon>
        <taxon>Ecdysozoa</taxon>
        <taxon>Nematoda</taxon>
        <taxon>Chromadorea</taxon>
        <taxon>Rhabditida</taxon>
        <taxon>Rhabditina</taxon>
        <taxon>Rhabditomorpha</taxon>
        <taxon>Rhabditoidea</taxon>
        <taxon>Rhabditidae</taxon>
        <taxon>Diploscapter</taxon>
    </lineage>
</organism>
<dbReference type="InterPro" id="IPR050746">
    <property type="entry name" value="DAACS"/>
</dbReference>
<evidence type="ECO:0000256" key="4">
    <source>
        <dbReference type="ARBA" id="ARBA00022692"/>
    </source>
</evidence>
<evidence type="ECO:0000256" key="3">
    <source>
        <dbReference type="ARBA" id="ARBA00022448"/>
    </source>
</evidence>
<dbReference type="InterPro" id="IPR036458">
    <property type="entry name" value="Na:dicarbo_symporter_sf"/>
</dbReference>
<sequence>MNLKLKTKANSNPVARWLKKNLLLFLTVIGVIVGIVGGTLLRFAEPSRTVIKLISFPGELFMNMLKCMILPLIASSLVSGLCQLDAKSSGRLGSRAMLYYCLTTTHAVILGIIIVTIIHPGDPAIKANAPHESLAHANISALDKFMDLLRNMFTDNIVHSMFAQKQTIYNYDDNGTIIGQGLTTEDGMNVLGLITFCIVMGLVLSKIGQVGKPLADLFHAIDAVITKMVMIIMWFGVVGIPSLIAGKMLEVTNLWLTAKTLGMFIVTVITGLAIQCFITLPLILFIGSRQNPYRFLKGLSQAILTALATSSSAATLPITFRCLNNLKIDRRVTKFVLPVGAMVNMDGTALYEATASIFIAQMNGMSLSFGQVLTVSITATLASIGAAAIPSAGLVTMIIVLSALGLPATDISLIFTVDWFLDRLRTATNVVGDAFGCGFVYYLCKDHLNEIDENAPKLDIHGMDIDTLEKQADQITPEGTEISLEKAEKGENIQISSIRVD</sequence>
<evidence type="ECO:0000313" key="8">
    <source>
        <dbReference type="EMBL" id="PAV59454.1"/>
    </source>
</evidence>
<keyword evidence="5 7" id="KW-1133">Transmembrane helix</keyword>
<dbReference type="SUPFAM" id="SSF118215">
    <property type="entry name" value="Proton glutamate symport protein"/>
    <property type="match status" value="1"/>
</dbReference>
<feature type="transmembrane region" description="Helical" evidence="7">
    <location>
        <begin position="372"/>
        <end position="392"/>
    </location>
</feature>
<dbReference type="Gene3D" id="1.10.3860.10">
    <property type="entry name" value="Sodium:dicarboxylate symporter"/>
    <property type="match status" value="1"/>
</dbReference>
<comment type="subcellular location">
    <subcellularLocation>
        <location evidence="1 7">Membrane</location>
        <topology evidence="1 7">Multi-pass membrane protein</topology>
    </subcellularLocation>
</comment>
<dbReference type="Proteomes" id="UP000218231">
    <property type="component" value="Unassembled WGS sequence"/>
</dbReference>
<keyword evidence="7" id="KW-0769">Symport</keyword>
<dbReference type="GO" id="GO:0005886">
    <property type="term" value="C:plasma membrane"/>
    <property type="evidence" value="ECO:0007669"/>
    <property type="project" value="TreeGrafter"/>
</dbReference>
<dbReference type="STRING" id="2018661.A0A2A2JCW3"/>
<feature type="transmembrane region" description="Helical" evidence="7">
    <location>
        <begin position="21"/>
        <end position="41"/>
    </location>
</feature>
<keyword evidence="3 7" id="KW-0813">Transport</keyword>
<feature type="transmembrane region" description="Helical" evidence="7">
    <location>
        <begin position="96"/>
        <end position="118"/>
    </location>
</feature>
<accession>A0A2A2JCW3</accession>
<dbReference type="AlphaFoldDB" id="A0A2A2JCW3"/>
<dbReference type="PRINTS" id="PR00173">
    <property type="entry name" value="EDTRNSPORT"/>
</dbReference>
<feature type="transmembrane region" description="Helical" evidence="7">
    <location>
        <begin position="398"/>
        <end position="421"/>
    </location>
</feature>
<dbReference type="OrthoDB" id="261426at2759"/>
<dbReference type="InterPro" id="IPR001991">
    <property type="entry name" value="Na-dicarboxylate_symporter"/>
</dbReference>
<evidence type="ECO:0000256" key="7">
    <source>
        <dbReference type="RuleBase" id="RU361216"/>
    </source>
</evidence>
<name>A0A2A2JCW3_9BILA</name>
<dbReference type="PANTHER" id="PTHR11958:SF63">
    <property type="entry name" value="AMINO ACID TRANSPORTER"/>
    <property type="match status" value="1"/>
</dbReference>
<comment type="similarity">
    <text evidence="2 7">Belongs to the dicarboxylate/amino acid:cation symporter (DAACS) (TC 2.A.23) family.</text>
</comment>
<evidence type="ECO:0000256" key="1">
    <source>
        <dbReference type="ARBA" id="ARBA00004141"/>
    </source>
</evidence>
<evidence type="ECO:0000256" key="6">
    <source>
        <dbReference type="ARBA" id="ARBA00023136"/>
    </source>
</evidence>
<keyword evidence="6 7" id="KW-0472">Membrane</keyword>
<dbReference type="Pfam" id="PF00375">
    <property type="entry name" value="SDF"/>
    <property type="match status" value="1"/>
</dbReference>
<dbReference type="GO" id="GO:0015175">
    <property type="term" value="F:neutral L-amino acid transmembrane transporter activity"/>
    <property type="evidence" value="ECO:0007669"/>
    <property type="project" value="TreeGrafter"/>
</dbReference>
<feature type="transmembrane region" description="Helical" evidence="7">
    <location>
        <begin position="61"/>
        <end position="84"/>
    </location>
</feature>
<evidence type="ECO:0000256" key="2">
    <source>
        <dbReference type="ARBA" id="ARBA00006148"/>
    </source>
</evidence>
<keyword evidence="4 7" id="KW-0812">Transmembrane</keyword>